<protein>
    <recommendedName>
        <fullName evidence="2">DUF2415 domain-containing protein</fullName>
    </recommendedName>
</protein>
<evidence type="ECO:0000259" key="2">
    <source>
        <dbReference type="Pfam" id="PF10313"/>
    </source>
</evidence>
<feature type="region of interest" description="Disordered" evidence="1">
    <location>
        <begin position="442"/>
        <end position="464"/>
    </location>
</feature>
<feature type="region of interest" description="Disordered" evidence="1">
    <location>
        <begin position="564"/>
        <end position="587"/>
    </location>
</feature>
<evidence type="ECO:0000313" key="3">
    <source>
        <dbReference type="EMBL" id="KAA8628377.1"/>
    </source>
</evidence>
<feature type="compositionally biased region" description="Low complexity" evidence="1">
    <location>
        <begin position="564"/>
        <end position="575"/>
    </location>
</feature>
<dbReference type="VEuPathDB" id="FungiDB:SMAC_03782"/>
<feature type="compositionally biased region" description="Low complexity" evidence="1">
    <location>
        <begin position="636"/>
        <end position="648"/>
    </location>
</feature>
<feature type="region of interest" description="Disordered" evidence="1">
    <location>
        <begin position="624"/>
        <end position="648"/>
    </location>
</feature>
<gene>
    <name evidence="3" type="ORF">SMACR_03782</name>
</gene>
<sequence length="805" mass="88096">MTVKDDVYHATENLILPKPRRRYRTSVHPSHWQLRSMVGVEGNDIVYFPGGRDSTEVQRLNTTTQEIETIKRLPFQPRCLVARNGWICCGGETGEFTAIHVRERSPQNDANAPLNTGSDDQVPGQELLDELSHGLDDEDPVAVARALAREHILIAARGNANNDNKNLSVTSKKFGKQRVNCITLWFPPTLVPAAPGAYNEPIAVLSNNDNSVACVSLWEEEALDEIAYPDCVNRAVISPDGRLLIAISDDPYLYVHERVEKDEPWTNSYRLHRTHKWVLLRKVPLKSQSKDDRSENRGSFAACFSSTGNYLAIGTQYGIISVFDVAAFSVSGLDPLITSFGSSRPHAELGAIRDMAFAPGSADLLAWTEDRGHVGVADLRTGFISRQILDLDQRDDYDHVMISDRSAIDPRLLLLAAASSDEHEVLASASSTRILEALEAAGRRHRSNREHRDSLASGPFAPNELEVLDAMRAERRERDAANSGGGGGTATGRRTNTSIWRDDPSTRSGGGAGAGDTQQSSGSSEQSSRERGSGDLRTARDANRTLSTYREYADVVTGVPRRAATSLRTSASTGAGATGGGSTYPDRNIQMRANIQALREADDQATAADHLRILSSIARLGAGGERGDRIHPPNRTAGITGTTTNNNQTQTASDVAAERRALTLSSRIMANPSLLSPTSRNIASNISTNTNTTNNLGAAATLQQLYYTLGLEDTIPYDSFSRTLPELDGSARRLRHASLREWDDHPTRRAFGALYMSRREPDPHDTAGLCWSEDGRVLFVGAEDGIYEFHVNLLQRSLFPSLEYR</sequence>
<accession>A0A8S8ZCJ7</accession>
<dbReference type="InterPro" id="IPR015943">
    <property type="entry name" value="WD40/YVTN_repeat-like_dom_sf"/>
</dbReference>
<comment type="caution">
    <text evidence="3">The sequence shown here is derived from an EMBL/GenBank/DDBJ whole genome shotgun (WGS) entry which is preliminary data.</text>
</comment>
<dbReference type="Pfam" id="PF10313">
    <property type="entry name" value="DUF2415"/>
    <property type="match status" value="1"/>
</dbReference>
<feature type="region of interest" description="Disordered" evidence="1">
    <location>
        <begin position="477"/>
        <end position="545"/>
    </location>
</feature>
<dbReference type="EMBL" id="NMPR01000188">
    <property type="protein sequence ID" value="KAA8628377.1"/>
    <property type="molecule type" value="Genomic_DNA"/>
</dbReference>
<feature type="compositionally biased region" description="Basic and acidic residues" evidence="1">
    <location>
        <begin position="527"/>
        <end position="543"/>
    </location>
</feature>
<evidence type="ECO:0000256" key="1">
    <source>
        <dbReference type="SAM" id="MobiDB-lite"/>
    </source>
</evidence>
<dbReference type="InterPro" id="IPR036322">
    <property type="entry name" value="WD40_repeat_dom_sf"/>
</dbReference>
<dbReference type="PANTHER" id="PTHR43991:SF9">
    <property type="entry name" value="DUF2415 DOMAIN-CONTAINING PROTEIN"/>
    <property type="match status" value="1"/>
</dbReference>
<dbReference type="Proteomes" id="UP000433876">
    <property type="component" value="Unassembled WGS sequence"/>
</dbReference>
<evidence type="ECO:0000313" key="4">
    <source>
        <dbReference type="Proteomes" id="UP000433876"/>
    </source>
</evidence>
<name>A0A8S8ZCJ7_SORMA</name>
<dbReference type="PANTHER" id="PTHR43991">
    <property type="entry name" value="WD REPEAT PROTEIN (AFU_ORTHOLOGUE AFUA_8G05640)-RELATED"/>
    <property type="match status" value="1"/>
</dbReference>
<feature type="domain" description="DUF2415" evidence="2">
    <location>
        <begin position="350"/>
        <end position="389"/>
    </location>
</feature>
<organism evidence="3 4">
    <name type="scientific">Sordaria macrospora</name>
    <dbReference type="NCBI Taxonomy" id="5147"/>
    <lineage>
        <taxon>Eukaryota</taxon>
        <taxon>Fungi</taxon>
        <taxon>Dikarya</taxon>
        <taxon>Ascomycota</taxon>
        <taxon>Pezizomycotina</taxon>
        <taxon>Sordariomycetes</taxon>
        <taxon>Sordariomycetidae</taxon>
        <taxon>Sordariales</taxon>
        <taxon>Sordariaceae</taxon>
        <taxon>Sordaria</taxon>
    </lineage>
</organism>
<dbReference type="AlphaFoldDB" id="A0A8S8ZCJ7"/>
<dbReference type="InterPro" id="IPR019417">
    <property type="entry name" value="DUF2415"/>
</dbReference>
<dbReference type="Gene3D" id="2.130.10.10">
    <property type="entry name" value="YVTN repeat-like/Quinoprotein amine dehydrogenase"/>
    <property type="match status" value="1"/>
</dbReference>
<reference evidence="3 4" key="1">
    <citation type="submission" date="2017-07" db="EMBL/GenBank/DDBJ databases">
        <title>Genome sequence of the Sordaria macrospora wild type strain R19027.</title>
        <authorList>
            <person name="Nowrousian M."/>
            <person name="Teichert I."/>
            <person name="Kueck U."/>
        </authorList>
    </citation>
    <scope>NUCLEOTIDE SEQUENCE [LARGE SCALE GENOMIC DNA]</scope>
    <source>
        <strain evidence="3 4">R19027</strain>
        <tissue evidence="3">Mycelium</tissue>
    </source>
</reference>
<proteinExistence type="predicted"/>
<dbReference type="SUPFAM" id="SSF50978">
    <property type="entry name" value="WD40 repeat-like"/>
    <property type="match status" value="1"/>
</dbReference>